<feature type="region of interest" description="Disordered" evidence="1">
    <location>
        <begin position="509"/>
        <end position="536"/>
    </location>
</feature>
<organism evidence="2 3">
    <name type="scientific">Didymella glomerata</name>
    <dbReference type="NCBI Taxonomy" id="749621"/>
    <lineage>
        <taxon>Eukaryota</taxon>
        <taxon>Fungi</taxon>
        <taxon>Dikarya</taxon>
        <taxon>Ascomycota</taxon>
        <taxon>Pezizomycotina</taxon>
        <taxon>Dothideomycetes</taxon>
        <taxon>Pleosporomycetidae</taxon>
        <taxon>Pleosporales</taxon>
        <taxon>Pleosporineae</taxon>
        <taxon>Didymellaceae</taxon>
        <taxon>Didymella</taxon>
    </lineage>
</organism>
<dbReference type="AlphaFoldDB" id="A0A9W8WTL2"/>
<feature type="compositionally biased region" description="Acidic residues" evidence="1">
    <location>
        <begin position="25"/>
        <end position="37"/>
    </location>
</feature>
<feature type="region of interest" description="Disordered" evidence="1">
    <location>
        <begin position="422"/>
        <end position="460"/>
    </location>
</feature>
<reference evidence="2" key="1">
    <citation type="submission" date="2022-10" db="EMBL/GenBank/DDBJ databases">
        <title>Tapping the CABI collections for fungal endophytes: first genome assemblies for Collariella, Neodidymelliopsis, Ascochyta clinopodiicola, Didymella pomorum, Didymosphaeria variabile, Neocosmospora piperis and Neocucurbitaria cava.</title>
        <authorList>
            <person name="Hill R."/>
        </authorList>
    </citation>
    <scope>NUCLEOTIDE SEQUENCE</scope>
    <source>
        <strain evidence="2">IMI 360193</strain>
    </source>
</reference>
<proteinExistence type="predicted"/>
<evidence type="ECO:0000313" key="2">
    <source>
        <dbReference type="EMBL" id="KAJ4332733.1"/>
    </source>
</evidence>
<evidence type="ECO:0000256" key="1">
    <source>
        <dbReference type="SAM" id="MobiDB-lite"/>
    </source>
</evidence>
<feature type="region of interest" description="Disordered" evidence="1">
    <location>
        <begin position="228"/>
        <end position="247"/>
    </location>
</feature>
<keyword evidence="3" id="KW-1185">Reference proteome</keyword>
<dbReference type="EMBL" id="JAPEUV010000110">
    <property type="protein sequence ID" value="KAJ4332733.1"/>
    <property type="molecule type" value="Genomic_DNA"/>
</dbReference>
<dbReference type="OrthoDB" id="3779124at2759"/>
<dbReference type="Proteomes" id="UP001140562">
    <property type="component" value="Unassembled WGS sequence"/>
</dbReference>
<feature type="compositionally biased region" description="Polar residues" evidence="1">
    <location>
        <begin position="431"/>
        <end position="446"/>
    </location>
</feature>
<protein>
    <submittedName>
        <fullName evidence="2">Uncharacterized protein</fullName>
    </submittedName>
</protein>
<comment type="caution">
    <text evidence="2">The sequence shown here is derived from an EMBL/GenBank/DDBJ whole genome shotgun (WGS) entry which is preliminary data.</text>
</comment>
<evidence type="ECO:0000313" key="3">
    <source>
        <dbReference type="Proteomes" id="UP001140562"/>
    </source>
</evidence>
<feature type="compositionally biased region" description="Polar residues" evidence="1">
    <location>
        <begin position="318"/>
        <end position="331"/>
    </location>
</feature>
<accession>A0A9W8WTL2</accession>
<sequence>MTARQQYRPLPHTPEPSLYGTEDSSSSDEEMPDREETDQLLRQAHHYVITEGGKDSPSTYMERIQRINEDLVQEISTHGYDCGPKLFRRVKHKIDHVLREFEDAVDADSSLYDYSDSPEYYATAAEEGLYRMDSSPTTPEAPSARRTARIGGKDDVERVYMYGGPGNHPESWYKKAAASLPFPETIRMADWESLRIHWDLAATGNMEKTEPVTGNGVSFRDPRLMHHSNLPQYESGSRFKLPTPDSTDMKKVREFGTTYQLQKAVKMFHEGDDSTLSGKDGDYKYAPRVFLGRLDVGTQIGPTADMVDQVRSAVNTTPTKLRSISNGSSKVGSAPPATRALKDTQNPSISTTVDCPIAVNDDIPVVINSPDSKITQSTGIAGTSTGRRIRAYMEEGLRSPNTLSSAPANWETKPATHVAIPKKARGRPRKNASSPATATPTYQVTETSKRKRLSADSVEEQTADDVHYEAVVSRRRQLKRESVRPCTPTMPVECDETCCGDAKTPASLPPLTPGSSVMSTPPVVKARAAGKKQRRITKRDFEQRVTPERYAEIMAGRTPTVVVAAQSIVRGSTRSGKVRKL</sequence>
<gene>
    <name evidence="2" type="ORF">N0V87_008159</name>
</gene>
<feature type="region of interest" description="Disordered" evidence="1">
    <location>
        <begin position="1"/>
        <end position="37"/>
    </location>
</feature>
<name>A0A9W8WTL2_9PLEO</name>
<feature type="region of interest" description="Disordered" evidence="1">
    <location>
        <begin position="318"/>
        <end position="347"/>
    </location>
</feature>